<comment type="caution">
    <text evidence="1">The sequence shown here is derived from an EMBL/GenBank/DDBJ whole genome shotgun (WGS) entry which is preliminary data.</text>
</comment>
<name>A0A9P5PIP4_9AGAR</name>
<dbReference type="Proteomes" id="UP000772434">
    <property type="component" value="Unassembled WGS sequence"/>
</dbReference>
<gene>
    <name evidence="1" type="ORF">BDP27DRAFT_1367634</name>
</gene>
<evidence type="ECO:0000313" key="1">
    <source>
        <dbReference type="EMBL" id="KAF9063937.1"/>
    </source>
</evidence>
<dbReference type="EMBL" id="JADNRY010000135">
    <property type="protein sequence ID" value="KAF9063937.1"/>
    <property type="molecule type" value="Genomic_DNA"/>
</dbReference>
<evidence type="ECO:0000313" key="2">
    <source>
        <dbReference type="Proteomes" id="UP000772434"/>
    </source>
</evidence>
<keyword evidence="2" id="KW-1185">Reference proteome</keyword>
<protein>
    <submittedName>
        <fullName evidence="1">Uncharacterized protein</fullName>
    </submittedName>
</protein>
<sequence>MASTFPTSTLVQGEEGGAGRSLSICYQSEQPDDLQVPECIETRCVGPPHAPGAKTGQDSVSDFVFVGDLKSHSNPTLDQYYQVAQTPKTFTGLDLSTITSYPDSWSIPQYGINIHEIEETIRATVVAFTYPPTLARPMAYFEKNWLKILQSIRSCSGLCESEPPSKVCKESETSSAYSKLSHPGLRPFKEPGYAELVERSSSFTGWDLIQVLQTGRAQRGDEQGALNGVKKRPGSVVQATRNKSVEFGAVGGQEAHI</sequence>
<dbReference type="AlphaFoldDB" id="A0A9P5PIP4"/>
<accession>A0A9P5PIP4</accession>
<reference evidence="1" key="1">
    <citation type="submission" date="2020-11" db="EMBL/GenBank/DDBJ databases">
        <authorList>
            <consortium name="DOE Joint Genome Institute"/>
            <person name="Ahrendt S."/>
            <person name="Riley R."/>
            <person name="Andreopoulos W."/>
            <person name="Labutti K."/>
            <person name="Pangilinan J."/>
            <person name="Ruiz-Duenas F.J."/>
            <person name="Barrasa J.M."/>
            <person name="Sanchez-Garcia M."/>
            <person name="Camarero S."/>
            <person name="Miyauchi S."/>
            <person name="Serrano A."/>
            <person name="Linde D."/>
            <person name="Babiker R."/>
            <person name="Drula E."/>
            <person name="Ayuso-Fernandez I."/>
            <person name="Pacheco R."/>
            <person name="Padilla G."/>
            <person name="Ferreira P."/>
            <person name="Barriuso J."/>
            <person name="Kellner H."/>
            <person name="Castanera R."/>
            <person name="Alfaro M."/>
            <person name="Ramirez L."/>
            <person name="Pisabarro A.G."/>
            <person name="Kuo A."/>
            <person name="Tritt A."/>
            <person name="Lipzen A."/>
            <person name="He G."/>
            <person name="Yan M."/>
            <person name="Ng V."/>
            <person name="Cullen D."/>
            <person name="Martin F."/>
            <person name="Rosso M.-N."/>
            <person name="Henrissat B."/>
            <person name="Hibbett D."/>
            <person name="Martinez A.T."/>
            <person name="Grigoriev I.V."/>
        </authorList>
    </citation>
    <scope>NUCLEOTIDE SEQUENCE</scope>
    <source>
        <strain evidence="1">AH 40177</strain>
    </source>
</reference>
<organism evidence="1 2">
    <name type="scientific">Rhodocollybia butyracea</name>
    <dbReference type="NCBI Taxonomy" id="206335"/>
    <lineage>
        <taxon>Eukaryota</taxon>
        <taxon>Fungi</taxon>
        <taxon>Dikarya</taxon>
        <taxon>Basidiomycota</taxon>
        <taxon>Agaricomycotina</taxon>
        <taxon>Agaricomycetes</taxon>
        <taxon>Agaricomycetidae</taxon>
        <taxon>Agaricales</taxon>
        <taxon>Marasmiineae</taxon>
        <taxon>Omphalotaceae</taxon>
        <taxon>Rhodocollybia</taxon>
    </lineage>
</organism>
<proteinExistence type="predicted"/>